<evidence type="ECO:0000313" key="3">
    <source>
        <dbReference type="EMBL" id="NHO40062.1"/>
    </source>
</evidence>
<accession>A0A0U5BHF5</accession>
<evidence type="ECO:0000313" key="5">
    <source>
        <dbReference type="Proteomes" id="UP000657200"/>
    </source>
</evidence>
<dbReference type="EMBL" id="LN609302">
    <property type="protein sequence ID" value="CEF54247.1"/>
    <property type="molecule type" value="Genomic_DNA"/>
</dbReference>
<feature type="transmembrane region" description="Helical" evidence="1">
    <location>
        <begin position="175"/>
        <end position="195"/>
    </location>
</feature>
<dbReference type="RefSeq" id="WP_059022947.1">
    <property type="nucleotide sequence ID" value="NZ_LN609302.1"/>
</dbReference>
<dbReference type="PATRIC" id="fig|431306.5.peg.648"/>
<feature type="transmembrane region" description="Helical" evidence="1">
    <location>
        <begin position="411"/>
        <end position="428"/>
    </location>
</feature>
<feature type="transmembrane region" description="Helical" evidence="1">
    <location>
        <begin position="207"/>
        <end position="228"/>
    </location>
</feature>
<feature type="transmembrane region" description="Helical" evidence="1">
    <location>
        <begin position="324"/>
        <end position="346"/>
    </location>
</feature>
<evidence type="ECO:0000256" key="1">
    <source>
        <dbReference type="SAM" id="Phobius"/>
    </source>
</evidence>
<gene>
    <name evidence="2" type="ORF">AGA_666</name>
    <name evidence="3" type="ORF">GOB80_10305</name>
</gene>
<protein>
    <recommendedName>
        <fullName evidence="6">Glycosyltransferase RgtA/B/C/D-like domain-containing protein</fullName>
    </recommendedName>
</protein>
<dbReference type="Proteomes" id="UP000068250">
    <property type="component" value="Chromosome I"/>
</dbReference>
<evidence type="ECO:0000313" key="2">
    <source>
        <dbReference type="EMBL" id="CEF54247.1"/>
    </source>
</evidence>
<dbReference type="Proteomes" id="UP000657200">
    <property type="component" value="Unassembled WGS sequence"/>
</dbReference>
<organism evidence="2 4">
    <name type="scientific">Acetobacter ghanensis</name>
    <dbReference type="NCBI Taxonomy" id="431306"/>
    <lineage>
        <taxon>Bacteria</taxon>
        <taxon>Pseudomonadati</taxon>
        <taxon>Pseudomonadota</taxon>
        <taxon>Alphaproteobacteria</taxon>
        <taxon>Acetobacterales</taxon>
        <taxon>Acetobacteraceae</taxon>
        <taxon>Acetobacter</taxon>
    </lineage>
</organism>
<feature type="transmembrane region" description="Helical" evidence="1">
    <location>
        <begin position="381"/>
        <end position="399"/>
    </location>
</feature>
<sequence>MVLKTGETISYFVFQKAEKVLGWSKNKAQWCLFSLWSIITLTLIYHHAFWLDEVINLIFGIGADNQYGIHGNGHPALWFLLLRGLFAIFHKVWVLPLASFLVAATAVWLFLFKSPFSLRFKILFLCSNFALYEYVVMARNYGISMLVMFILAIVVTSKRFKSNFTGPCLFLLCNTNIHSAIIATSYSLGLIGSAIKNKTIYIRETKIFLAKSVLCNIAGLLVCFFTIFPTFDKVASKKIDQIINFHNLGNAFIVAKTFNKLTYYSYFGPADKSKIQLVKAVYDNSENKRNYGLLIDDDKCREEYLSKKYTESCLLNGDGRHINAYVSIFRNIFIIFCSALIFLSVFSLYGETVLFLSASISLIVLDVFFAFIYWGGYRHQALWLVFMVALLWISKKENISLNNKIIKLRKIGYNAFIILMVLQIWPAISNAYNEIFATPSSNSKKFSQFIRDNKNIKNGVVISNNDLLLEAMHYYIDTPTFITSERKFDLIFPFAKSANSDYSLDNILSYSNYISACNQVPVIIVLANSFAAEHRVSPEDIKKPTLYNYDYLNFYIDPQQFARFQAQTHKIATFQESLTEPRFNVYVLFPQDAHIEGSCAPQYMFDRKMFDLERAH</sequence>
<keyword evidence="1" id="KW-0472">Membrane</keyword>
<feature type="transmembrane region" description="Helical" evidence="1">
    <location>
        <begin position="88"/>
        <end position="111"/>
    </location>
</feature>
<proteinExistence type="predicted"/>
<feature type="transmembrane region" description="Helical" evidence="1">
    <location>
        <begin position="30"/>
        <end position="50"/>
    </location>
</feature>
<dbReference type="EMBL" id="WOTE01000006">
    <property type="protein sequence ID" value="NHO40062.1"/>
    <property type="molecule type" value="Genomic_DNA"/>
</dbReference>
<keyword evidence="1" id="KW-1133">Transmembrane helix</keyword>
<reference evidence="3 5" key="3">
    <citation type="journal article" date="2020" name="Int. J. Syst. Evol. Microbiol.">
        <title>Novel acetic acid bacteria from cider fermentations: Acetobacter conturbans sp. nov. and Acetobacter fallax sp. nov.</title>
        <authorList>
            <person name="Sombolestani A.S."/>
            <person name="Cleenwerck I."/>
            <person name="Cnockaert M."/>
            <person name="Borremans W."/>
            <person name="Wieme A.D."/>
            <person name="De Vuyst L."/>
            <person name="Vandamme P."/>
        </authorList>
    </citation>
    <scope>NUCLEOTIDE SEQUENCE [LARGE SCALE GENOMIC DNA]</scope>
    <source>
        <strain evidence="3 5">LMG 23848</strain>
    </source>
</reference>
<keyword evidence="1" id="KW-0812">Transmembrane</keyword>
<dbReference type="AlphaFoldDB" id="A0A0U5BHF5"/>
<feature type="transmembrane region" description="Helical" evidence="1">
    <location>
        <begin position="353"/>
        <end position="375"/>
    </location>
</feature>
<evidence type="ECO:0008006" key="6">
    <source>
        <dbReference type="Google" id="ProtNLM"/>
    </source>
</evidence>
<dbReference type="STRING" id="431306.AGA_666"/>
<feature type="transmembrane region" description="Helical" evidence="1">
    <location>
        <begin position="131"/>
        <end position="155"/>
    </location>
</feature>
<evidence type="ECO:0000313" key="4">
    <source>
        <dbReference type="Proteomes" id="UP000068250"/>
    </source>
</evidence>
<reference evidence="4" key="2">
    <citation type="submission" date="2014-09" db="EMBL/GenBank/DDBJ databases">
        <authorList>
            <person name="Illeghems K.G."/>
        </authorList>
    </citation>
    <scope>NUCLEOTIDE SEQUENCE [LARGE SCALE GENOMIC DNA]</scope>
    <source>
        <strain evidence="4">LMG 23848T</strain>
    </source>
</reference>
<dbReference type="OrthoDB" id="1815350at2"/>
<reference evidence="2" key="1">
    <citation type="submission" date="2014-09" db="EMBL/GenBank/DDBJ databases">
        <authorList>
            <person name="Magalhaes I.L.F."/>
            <person name="Oliveira U."/>
            <person name="Santos F.R."/>
            <person name="Vidigal T.H.D.A."/>
            <person name="Brescovit A.D."/>
            <person name="Santos A.J."/>
        </authorList>
    </citation>
    <scope>NUCLEOTIDE SEQUENCE</scope>
    <source>
        <strain evidence="2">LMG 23848T</strain>
    </source>
</reference>
<keyword evidence="5" id="KW-1185">Reference proteome</keyword>
<name>A0A0U5BHF5_9PROT</name>